<feature type="active site" description="Charge relay system" evidence="8">
    <location>
        <position position="996"/>
    </location>
</feature>
<dbReference type="SMART" id="SM00245">
    <property type="entry name" value="TSPc"/>
    <property type="match status" value="1"/>
</dbReference>
<keyword evidence="3 7" id="KW-0963">Cytoplasm</keyword>
<accession>A0A8J3W3X2</accession>
<dbReference type="PANTHER" id="PTHR43253:SF1">
    <property type="entry name" value="TRICORN PROTEASE HOMOLOG 2-RELATED"/>
    <property type="match status" value="1"/>
</dbReference>
<keyword evidence="5 7" id="KW-0378">Hydrolase</keyword>
<evidence type="ECO:0000256" key="3">
    <source>
        <dbReference type="ARBA" id="ARBA00022490"/>
    </source>
</evidence>
<dbReference type="Pfam" id="PF03572">
    <property type="entry name" value="Peptidase_S41"/>
    <property type="match status" value="1"/>
</dbReference>
<evidence type="ECO:0000313" key="12">
    <source>
        <dbReference type="EMBL" id="GIH74778.1"/>
    </source>
</evidence>
<reference evidence="12 13" key="1">
    <citation type="submission" date="2021-01" db="EMBL/GenBank/DDBJ databases">
        <title>Whole genome shotgun sequence of Planobispora longispora NBRC 13918.</title>
        <authorList>
            <person name="Komaki H."/>
            <person name="Tamura T."/>
        </authorList>
    </citation>
    <scope>NUCLEOTIDE SEQUENCE [LARGE SCALE GENOMIC DNA]</scope>
    <source>
        <strain evidence="12 13">NBRC 13918</strain>
    </source>
</reference>
<feature type="site" description="Transition state stabilizer; via amide nitrogen" evidence="9">
    <location>
        <position position="939"/>
    </location>
</feature>
<dbReference type="InterPro" id="IPR005151">
    <property type="entry name" value="Tail-specific_protease"/>
</dbReference>
<feature type="region of interest" description="Disordered" evidence="10">
    <location>
        <begin position="32"/>
        <end position="51"/>
    </location>
</feature>
<feature type="region of interest" description="Disordered" evidence="10">
    <location>
        <begin position="504"/>
        <end position="531"/>
    </location>
</feature>
<dbReference type="RefSeq" id="WP_203889505.1">
    <property type="nucleotide sequence ID" value="NZ_BOOH01000012.1"/>
</dbReference>
<keyword evidence="4 7" id="KW-0645">Protease</keyword>
<evidence type="ECO:0000313" key="13">
    <source>
        <dbReference type="Proteomes" id="UP000616724"/>
    </source>
</evidence>
<dbReference type="AlphaFoldDB" id="A0A8J3W3X2"/>
<feature type="domain" description="Tail specific protease" evidence="11">
    <location>
        <begin position="817"/>
        <end position="1007"/>
    </location>
</feature>
<dbReference type="Pfam" id="PF26549">
    <property type="entry name" value="Tricorn_N"/>
    <property type="match status" value="1"/>
</dbReference>
<dbReference type="Pfam" id="PF14685">
    <property type="entry name" value="PDZ_Tricorn"/>
    <property type="match status" value="1"/>
</dbReference>
<protein>
    <recommendedName>
        <fullName evidence="7">Tricorn protease homolog</fullName>
        <ecNumber evidence="7">3.4.21.-</ecNumber>
    </recommendedName>
</protein>
<dbReference type="Gene3D" id="2.120.10.60">
    <property type="entry name" value="Tricorn protease N-terminal domain"/>
    <property type="match status" value="1"/>
</dbReference>
<dbReference type="CDD" id="cd07562">
    <property type="entry name" value="Peptidase_S41_TRI"/>
    <property type="match status" value="1"/>
</dbReference>
<keyword evidence="6 7" id="KW-0720">Serine protease</keyword>
<dbReference type="SUPFAM" id="SSF50156">
    <property type="entry name" value="PDZ domain-like"/>
    <property type="match status" value="1"/>
</dbReference>
<dbReference type="GO" id="GO:0005737">
    <property type="term" value="C:cytoplasm"/>
    <property type="evidence" value="ECO:0007669"/>
    <property type="project" value="UniProtKB-SubCell"/>
</dbReference>
<comment type="caution">
    <text evidence="12">The sequence shown here is derived from an EMBL/GenBank/DDBJ whole genome shotgun (WGS) entry which is preliminary data.</text>
</comment>
<dbReference type="PANTHER" id="PTHR43253">
    <property type="entry name" value="TRICORN PROTEASE HOMOLOG 2-RELATED"/>
    <property type="match status" value="1"/>
</dbReference>
<comment type="subcellular location">
    <subcellularLocation>
        <location evidence="1 7">Cytoplasm</location>
    </subcellularLocation>
</comment>
<evidence type="ECO:0000256" key="4">
    <source>
        <dbReference type="ARBA" id="ARBA00022670"/>
    </source>
</evidence>
<evidence type="ECO:0000256" key="8">
    <source>
        <dbReference type="PIRSR" id="PIRSR036421-1"/>
    </source>
</evidence>
<comment type="function">
    <text evidence="7">Degrades oligopeptides.</text>
</comment>
<gene>
    <name evidence="12" type="primary">tri1_1</name>
    <name evidence="12" type="ORF">Plo01_12070</name>
</gene>
<organism evidence="12 13">
    <name type="scientific">Planobispora longispora</name>
    <dbReference type="NCBI Taxonomy" id="28887"/>
    <lineage>
        <taxon>Bacteria</taxon>
        <taxon>Bacillati</taxon>
        <taxon>Actinomycetota</taxon>
        <taxon>Actinomycetes</taxon>
        <taxon>Streptosporangiales</taxon>
        <taxon>Streptosporangiaceae</taxon>
        <taxon>Planobispora</taxon>
    </lineage>
</organism>
<evidence type="ECO:0000256" key="7">
    <source>
        <dbReference type="PIRNR" id="PIRNR036421"/>
    </source>
</evidence>
<dbReference type="InterPro" id="IPR029414">
    <property type="entry name" value="Tricorn_PDZ"/>
</dbReference>
<dbReference type="Pfam" id="PF26550">
    <property type="entry name" value="Tricorn_2nd"/>
    <property type="match status" value="1"/>
</dbReference>
<dbReference type="EC" id="3.4.21.-" evidence="7"/>
<evidence type="ECO:0000256" key="2">
    <source>
        <dbReference type="ARBA" id="ARBA00008524"/>
    </source>
</evidence>
<evidence type="ECO:0000256" key="10">
    <source>
        <dbReference type="SAM" id="MobiDB-lite"/>
    </source>
</evidence>
<name>A0A8J3W3X2_9ACTN</name>
<feature type="active site" description="Charge relay system" evidence="8">
    <location>
        <position position="722"/>
    </location>
</feature>
<feature type="compositionally biased region" description="Basic and acidic residues" evidence="10">
    <location>
        <begin position="517"/>
        <end position="531"/>
    </location>
</feature>
<dbReference type="InterPro" id="IPR029045">
    <property type="entry name" value="ClpP/crotonase-like_dom_sf"/>
</dbReference>
<dbReference type="GO" id="GO:0008236">
    <property type="term" value="F:serine-type peptidase activity"/>
    <property type="evidence" value="ECO:0007669"/>
    <property type="project" value="UniProtKB-UniRule"/>
</dbReference>
<dbReference type="Gene3D" id="2.130.10.10">
    <property type="entry name" value="YVTN repeat-like/Quinoprotein amine dehydrogenase"/>
    <property type="match status" value="1"/>
</dbReference>
<dbReference type="PIRSF" id="PIRSF036421">
    <property type="entry name" value="Tricorn_protease"/>
    <property type="match status" value="1"/>
</dbReference>
<feature type="active site" description="Nucleophile" evidence="8">
    <location>
        <position position="938"/>
    </location>
</feature>
<dbReference type="InterPro" id="IPR036034">
    <property type="entry name" value="PDZ_sf"/>
</dbReference>
<dbReference type="SUPFAM" id="SSF52096">
    <property type="entry name" value="ClpP/crotonase"/>
    <property type="match status" value="1"/>
</dbReference>
<sequence length="1058" mass="114370">MASGSYLRFPHISGETLTFVADDDVWTAPAEGGRAGRLSSDRAPASHPRLSPDATRVAWTSVRDGAPEVFLADLDGGPVERLTYWGDPRTRNRGWAPDGRVLAISATGQPFGSRTAAYALDGGSAERLPYGPVTDLAVAGDVTALLTASLHRDPGTWKRYRGGTAGRLWVRRGQGDFVRVLADLDGHFGSPMIVGDRLVFLSDHEGVGNLYSTALDGTGLRRHTDHDAFYARHAATDGARVVYQHAGDLYLLDGLDAETRRLDVRLGSPARGRQPYPVNAARKLRDLAVDATGRASVVEVQGTVHWVTHRDGPARQLSSRLAAGKPRLLGESQVVWVADDGLTQSLEIGPAGGGETRRIAEGRLGEVGDLAVAPDAGTIAVAARDGRLLLVDVASGEVVELARANGQIDGMAWSPDSAWLAWSHPEATPLRRIRLARVADRVTHDVTDGRFVDVSPAFAGDHLAFLSRRGFDPVYDAHSFDMSFPYGYRPYLVPLAAATPSPFAPSVDGRPAGDQAGGKRDDGESGDGAKKAEAAITVDVEGLASRIVQVPVPEGRYSTLRAVKGGFVWLREPLAGELGEDRGDLAGEAPRPALDRYDLAKRTCEELVDKLDWYRVSGDGTRLVVCDKGALTVRSATGKNGDDDVTVDLSRIRVTVEPVVYRRHAFAQMGRRVRADFWVEDMADVEWDAVLEQYRPLVDRVSTNDDFADLLWETVGELGSSHAYVMAAPWGSPASDGVGLLGADLSRNEEGRWQVDRVLPGESSDVRARSPLAAPGVAVRPGETVLAVDGRPVPPEGPARLLVGAADKPVELTLGGGRRVVVTPLRDDRRLRYQDWVSGRRALVRELSDGRLGYLHIPDMVAEGWAQFHRDLRREMTFEGLVVDVRDNRGGHTSELVIEKLIRRVIGWDLPRGLSPITYPEDAPRGPLVAVTDHNAGSDGDIVTAAFKIHKLGPVIGTRTWGGVIGIEDDHRLVDGSAITVPRYSFWFEGPGWGVENYGVDPDVEVDITPDDWAAGRDPQIEEAVRLALAALAERPAATPPDPATRPSRRRPALPPRP</sequence>
<dbReference type="Gene3D" id="2.30.42.10">
    <property type="match status" value="1"/>
</dbReference>
<dbReference type="Gene3D" id="3.30.750.44">
    <property type="match status" value="1"/>
</dbReference>
<evidence type="ECO:0000256" key="9">
    <source>
        <dbReference type="PIRSR" id="PIRSR036421-3"/>
    </source>
</evidence>
<dbReference type="EMBL" id="BOOH01000012">
    <property type="protein sequence ID" value="GIH74778.1"/>
    <property type="molecule type" value="Genomic_DNA"/>
</dbReference>
<comment type="similarity">
    <text evidence="2 7">Belongs to the peptidase S41B family.</text>
</comment>
<keyword evidence="13" id="KW-1185">Reference proteome</keyword>
<dbReference type="GO" id="GO:0006508">
    <property type="term" value="P:proteolysis"/>
    <property type="evidence" value="ECO:0007669"/>
    <property type="project" value="UniProtKB-UniRule"/>
</dbReference>
<evidence type="ECO:0000256" key="5">
    <source>
        <dbReference type="ARBA" id="ARBA00022801"/>
    </source>
</evidence>
<evidence type="ECO:0000259" key="11">
    <source>
        <dbReference type="SMART" id="SM00245"/>
    </source>
</evidence>
<dbReference type="Proteomes" id="UP000616724">
    <property type="component" value="Unassembled WGS sequence"/>
</dbReference>
<dbReference type="Pfam" id="PF14684">
    <property type="entry name" value="Tricorn_C1"/>
    <property type="match status" value="1"/>
</dbReference>
<evidence type="ECO:0000256" key="6">
    <source>
        <dbReference type="ARBA" id="ARBA00022825"/>
    </source>
</evidence>
<dbReference type="InterPro" id="IPR015943">
    <property type="entry name" value="WD40/YVTN_repeat-like_dom_sf"/>
</dbReference>
<dbReference type="InterPro" id="IPR028204">
    <property type="entry name" value="Tricorn_C1"/>
</dbReference>
<feature type="region of interest" description="Disordered" evidence="10">
    <location>
        <begin position="1033"/>
        <end position="1058"/>
    </location>
</feature>
<dbReference type="Gene3D" id="3.90.226.10">
    <property type="entry name" value="2-enoyl-CoA Hydratase, Chain A, domain 1"/>
    <property type="match status" value="1"/>
</dbReference>
<dbReference type="InterPro" id="IPR012393">
    <property type="entry name" value="Tricorn_protease"/>
</dbReference>
<proteinExistence type="inferred from homology"/>
<dbReference type="SUPFAM" id="SSF69304">
    <property type="entry name" value="Tricorn protease N-terminal domain"/>
    <property type="match status" value="2"/>
</dbReference>
<evidence type="ECO:0000256" key="1">
    <source>
        <dbReference type="ARBA" id="ARBA00004496"/>
    </source>
</evidence>